<evidence type="ECO:0000313" key="2">
    <source>
        <dbReference type="Proteomes" id="UP000003963"/>
    </source>
</evidence>
<gene>
    <name evidence="1" type="ORF">SSOG_07285</name>
</gene>
<sequence length="95" mass="10479">MRRLDVEGNGEPYSLVLRSFVKPFFLKASLGLLSREADVLRLLADTDVPAARLHACACRKCHPPCWEVVRAVYRRSTGEVAKTGALARLALTAAR</sequence>
<evidence type="ECO:0000313" key="1">
    <source>
        <dbReference type="EMBL" id="EFL27571.1"/>
    </source>
</evidence>
<dbReference type="Proteomes" id="UP000003963">
    <property type="component" value="Unassembled WGS sequence"/>
</dbReference>
<proteinExistence type="predicted"/>
<dbReference type="HOGENOM" id="CLU_2371539_0_0_11"/>
<dbReference type="STRING" id="457427.SSOG_07285"/>
<reference evidence="1 2" key="1">
    <citation type="submission" date="2009-02" db="EMBL/GenBank/DDBJ databases">
        <title>Annotation of Streptomyces hygroscopicus strain ATCC 53653.</title>
        <authorList>
            <consortium name="The Broad Institute Genome Sequencing Platform"/>
            <consortium name="Broad Institute Microbial Sequencing Center"/>
            <person name="Fischbach M."/>
            <person name="Godfrey P."/>
            <person name="Ward D."/>
            <person name="Young S."/>
            <person name="Zeng Q."/>
            <person name="Koehrsen M."/>
            <person name="Alvarado L."/>
            <person name="Berlin A.M."/>
            <person name="Bochicchio J."/>
            <person name="Borenstein D."/>
            <person name="Chapman S.B."/>
            <person name="Chen Z."/>
            <person name="Engels R."/>
            <person name="Freedman E."/>
            <person name="Gellesch M."/>
            <person name="Goldberg J."/>
            <person name="Griggs A."/>
            <person name="Gujja S."/>
            <person name="Heilman E.R."/>
            <person name="Heiman D.I."/>
            <person name="Hepburn T.A."/>
            <person name="Howarth C."/>
            <person name="Jen D."/>
            <person name="Larson L."/>
            <person name="Lewis B."/>
            <person name="Mehta T."/>
            <person name="Park D."/>
            <person name="Pearson M."/>
            <person name="Richards J."/>
            <person name="Roberts A."/>
            <person name="Saif S."/>
            <person name="Shea T.D."/>
            <person name="Shenoy N."/>
            <person name="Sisk P."/>
            <person name="Stolte C."/>
            <person name="Sykes S.N."/>
            <person name="Thomson T."/>
            <person name="Walk T."/>
            <person name="White J."/>
            <person name="Yandava C."/>
            <person name="Straight P."/>
            <person name="Clardy J."/>
            <person name="Hung D."/>
            <person name="Kolter R."/>
            <person name="Mekalanos J."/>
            <person name="Walker S."/>
            <person name="Walsh C.T."/>
            <person name="Wieland-Brown L.C."/>
            <person name="Haas B."/>
            <person name="Nusbaum C."/>
            <person name="Birren B."/>
        </authorList>
    </citation>
    <scope>NUCLEOTIDE SEQUENCE [LARGE SCALE GENOMIC DNA]</scope>
    <source>
        <strain evidence="1 2">ATCC 53653</strain>
    </source>
</reference>
<keyword evidence="2" id="KW-1185">Reference proteome</keyword>
<dbReference type="EMBL" id="GG657754">
    <property type="protein sequence ID" value="EFL27571.1"/>
    <property type="molecule type" value="Genomic_DNA"/>
</dbReference>
<name>D9WIR8_9ACTN</name>
<protein>
    <submittedName>
        <fullName evidence="1">Uncharacterized protein</fullName>
    </submittedName>
</protein>
<organism evidence="1 2">
    <name type="scientific">Streptomyces himastatinicus ATCC 53653</name>
    <dbReference type="NCBI Taxonomy" id="457427"/>
    <lineage>
        <taxon>Bacteria</taxon>
        <taxon>Bacillati</taxon>
        <taxon>Actinomycetota</taxon>
        <taxon>Actinomycetes</taxon>
        <taxon>Kitasatosporales</taxon>
        <taxon>Streptomycetaceae</taxon>
        <taxon>Streptomyces</taxon>
        <taxon>Streptomyces violaceusniger group</taxon>
    </lineage>
</organism>
<dbReference type="AlphaFoldDB" id="D9WIR8"/>
<accession>D9WIR8</accession>